<feature type="compositionally biased region" description="Basic residues" evidence="1">
    <location>
        <begin position="20"/>
        <end position="30"/>
    </location>
</feature>
<reference evidence="2" key="1">
    <citation type="submission" date="2020-02" db="EMBL/GenBank/DDBJ databases">
        <authorList>
            <person name="Meier V. D."/>
        </authorList>
    </citation>
    <scope>NUCLEOTIDE SEQUENCE</scope>
    <source>
        <strain evidence="2">AVDCRST_MAG90</strain>
    </source>
</reference>
<evidence type="ECO:0000313" key="2">
    <source>
        <dbReference type="EMBL" id="CAA9360194.1"/>
    </source>
</evidence>
<organism evidence="2">
    <name type="scientific">uncultured Microvirga sp</name>
    <dbReference type="NCBI Taxonomy" id="412392"/>
    <lineage>
        <taxon>Bacteria</taxon>
        <taxon>Pseudomonadati</taxon>
        <taxon>Pseudomonadota</taxon>
        <taxon>Alphaproteobacteria</taxon>
        <taxon>Hyphomicrobiales</taxon>
        <taxon>Methylobacteriaceae</taxon>
        <taxon>Microvirga</taxon>
        <taxon>environmental samples</taxon>
    </lineage>
</organism>
<gene>
    <name evidence="2" type="ORF">AVDCRST_MAG90-2964</name>
</gene>
<sequence>EAYPSQRRHAGALPGPQRGVRSRGRNRRDRGSHGGAYAGVHPAGVARQPRSGPGSCRQDGLSGPACAGGGRAGRGGVGRSHLPSWPGAAEPETRALPVRGGL</sequence>
<dbReference type="EMBL" id="CADCUC010000618">
    <property type="protein sequence ID" value="CAA9360194.1"/>
    <property type="molecule type" value="Genomic_DNA"/>
</dbReference>
<feature type="region of interest" description="Disordered" evidence="1">
    <location>
        <begin position="1"/>
        <end position="102"/>
    </location>
</feature>
<evidence type="ECO:0000256" key="1">
    <source>
        <dbReference type="SAM" id="MobiDB-lite"/>
    </source>
</evidence>
<name>A0A6J4MKQ3_9HYPH</name>
<feature type="compositionally biased region" description="Basic residues" evidence="1">
    <location>
        <begin position="1"/>
        <end position="10"/>
    </location>
</feature>
<feature type="non-terminal residue" evidence="2">
    <location>
        <position position="1"/>
    </location>
</feature>
<protein>
    <submittedName>
        <fullName evidence="2">Uncharacterized protein</fullName>
    </submittedName>
</protein>
<dbReference type="AlphaFoldDB" id="A0A6J4MKQ3"/>
<feature type="compositionally biased region" description="Gly residues" evidence="1">
    <location>
        <begin position="66"/>
        <end position="78"/>
    </location>
</feature>
<accession>A0A6J4MKQ3</accession>
<proteinExistence type="predicted"/>
<feature type="non-terminal residue" evidence="2">
    <location>
        <position position="102"/>
    </location>
</feature>